<dbReference type="PANTHER" id="PTHR31301:SF186">
    <property type="entry name" value="OS09G0364100 PROTEIN"/>
    <property type="match status" value="1"/>
</dbReference>
<evidence type="ECO:0000313" key="4">
    <source>
        <dbReference type="Proteomes" id="UP001459277"/>
    </source>
</evidence>
<sequence>MNDKAGNSHSGSQACAACRYQRRKCAKDCPLAPFFPPHRQKDFLNAHKLFGVSNIVKTLRDLNSDQKKIAMHSIVFEANARANDPVYGCCPIMWELQRQYMYFKTEYDLVLKQLSILHAEMAGPSTFTSNIDVNTSHVSYSQLQHAEEHHGIQQPSAADVSEDMKPLLEFDDGKEAVGFVANDSTHGKQPLEDVSEDIKPLLIFDDISDSTQCRYCSLVLLLIESLKLRDTIDFWRYGFAC</sequence>
<name>A0AAW2E3N4_9ROSI</name>
<evidence type="ECO:0000313" key="3">
    <source>
        <dbReference type="EMBL" id="KAL0017617.1"/>
    </source>
</evidence>
<organism evidence="3 4">
    <name type="scientific">Lithocarpus litseifolius</name>
    <dbReference type="NCBI Taxonomy" id="425828"/>
    <lineage>
        <taxon>Eukaryota</taxon>
        <taxon>Viridiplantae</taxon>
        <taxon>Streptophyta</taxon>
        <taxon>Embryophyta</taxon>
        <taxon>Tracheophyta</taxon>
        <taxon>Spermatophyta</taxon>
        <taxon>Magnoliopsida</taxon>
        <taxon>eudicotyledons</taxon>
        <taxon>Gunneridae</taxon>
        <taxon>Pentapetalae</taxon>
        <taxon>rosids</taxon>
        <taxon>fabids</taxon>
        <taxon>Fagales</taxon>
        <taxon>Fagaceae</taxon>
        <taxon>Lithocarpus</taxon>
    </lineage>
</organism>
<dbReference type="PROSITE" id="PS50891">
    <property type="entry name" value="LOB"/>
    <property type="match status" value="1"/>
</dbReference>
<reference evidence="3 4" key="1">
    <citation type="submission" date="2024-01" db="EMBL/GenBank/DDBJ databases">
        <title>A telomere-to-telomere, gap-free genome of sweet tea (Lithocarpus litseifolius).</title>
        <authorList>
            <person name="Zhou J."/>
        </authorList>
    </citation>
    <scope>NUCLEOTIDE SEQUENCE [LARGE SCALE GENOMIC DNA]</scope>
    <source>
        <strain evidence="3">Zhou-2022a</strain>
        <tissue evidence="3">Leaf</tissue>
    </source>
</reference>
<protein>
    <recommendedName>
        <fullName evidence="2">LOB domain-containing protein</fullName>
    </recommendedName>
</protein>
<dbReference type="AlphaFoldDB" id="A0AAW2E3N4"/>
<gene>
    <name evidence="3" type="ORF">SO802_004686</name>
</gene>
<dbReference type="PANTHER" id="PTHR31301">
    <property type="entry name" value="LOB DOMAIN-CONTAINING PROTEIN 4-RELATED"/>
    <property type="match status" value="1"/>
</dbReference>
<comment type="similarity">
    <text evidence="1">Belongs to the LOB domain-containing protein family.</text>
</comment>
<dbReference type="EMBL" id="JAZDWU010000001">
    <property type="protein sequence ID" value="KAL0017617.1"/>
    <property type="molecule type" value="Genomic_DNA"/>
</dbReference>
<evidence type="ECO:0000256" key="1">
    <source>
        <dbReference type="ARBA" id="ARBA00005474"/>
    </source>
</evidence>
<evidence type="ECO:0000259" key="2">
    <source>
        <dbReference type="PROSITE" id="PS50891"/>
    </source>
</evidence>
<proteinExistence type="inferred from homology"/>
<comment type="caution">
    <text evidence="3">The sequence shown here is derived from an EMBL/GenBank/DDBJ whole genome shotgun (WGS) entry which is preliminary data.</text>
</comment>
<dbReference type="InterPro" id="IPR004883">
    <property type="entry name" value="LOB"/>
</dbReference>
<keyword evidence="4" id="KW-1185">Reference proteome</keyword>
<feature type="domain" description="LOB" evidence="2">
    <location>
        <begin position="13"/>
        <end position="114"/>
    </location>
</feature>
<accession>A0AAW2E3N4</accession>
<dbReference type="Pfam" id="PF03195">
    <property type="entry name" value="LOB"/>
    <property type="match status" value="1"/>
</dbReference>
<dbReference type="Proteomes" id="UP001459277">
    <property type="component" value="Unassembled WGS sequence"/>
</dbReference>
<dbReference type="PROSITE" id="PS51257">
    <property type="entry name" value="PROKAR_LIPOPROTEIN"/>
    <property type="match status" value="1"/>
</dbReference>